<dbReference type="Proteomes" id="UP000326557">
    <property type="component" value="Unassembled WGS sequence"/>
</dbReference>
<evidence type="ECO:0000313" key="6">
    <source>
        <dbReference type="Proteomes" id="UP000326557"/>
    </source>
</evidence>
<dbReference type="Pfam" id="PF01197">
    <property type="entry name" value="Ribosomal_L31"/>
    <property type="match status" value="1"/>
</dbReference>
<dbReference type="InterPro" id="IPR034704">
    <property type="entry name" value="Ribosomal_bL28/bL31-like_sf"/>
</dbReference>
<keyword evidence="4" id="KW-0687">Ribonucleoprotein</keyword>
<dbReference type="EMBL" id="CABVHP010000002">
    <property type="protein sequence ID" value="VVN78397.1"/>
    <property type="molecule type" value="Genomic_DNA"/>
</dbReference>
<accession>A0A5E7AP55</accession>
<dbReference type="GO" id="GO:0006412">
    <property type="term" value="P:translation"/>
    <property type="evidence" value="ECO:0007669"/>
    <property type="project" value="InterPro"/>
</dbReference>
<dbReference type="PRINTS" id="PR01249">
    <property type="entry name" value="RIBOSOMALL31"/>
</dbReference>
<dbReference type="InterPro" id="IPR002150">
    <property type="entry name" value="Ribosomal_bL31"/>
</dbReference>
<keyword evidence="3 5" id="KW-0689">Ribosomal protein</keyword>
<dbReference type="InterPro" id="IPR042105">
    <property type="entry name" value="Ribosomal_bL31_sf"/>
</dbReference>
<name>A0A5E7AP55_PSEFL</name>
<dbReference type="InterPro" id="IPR027493">
    <property type="entry name" value="Ribosomal_bL31_B"/>
</dbReference>
<evidence type="ECO:0000256" key="2">
    <source>
        <dbReference type="ARBA" id="ARBA00011838"/>
    </source>
</evidence>
<protein>
    <submittedName>
        <fullName evidence="5">50S ribosomal protein L31 type B</fullName>
    </submittedName>
</protein>
<comment type="subunit">
    <text evidence="2">Part of the 50S ribosomal subunit.</text>
</comment>
<dbReference type="GO" id="GO:0003735">
    <property type="term" value="F:structural constituent of ribosome"/>
    <property type="evidence" value="ECO:0007669"/>
    <property type="project" value="InterPro"/>
</dbReference>
<dbReference type="Gene3D" id="4.10.830.30">
    <property type="entry name" value="Ribosomal protein L31"/>
    <property type="match status" value="1"/>
</dbReference>
<dbReference type="NCBIfam" id="NF002462">
    <property type="entry name" value="PRK01678.1"/>
    <property type="match status" value="1"/>
</dbReference>
<evidence type="ECO:0000256" key="3">
    <source>
        <dbReference type="ARBA" id="ARBA00022980"/>
    </source>
</evidence>
<dbReference type="GO" id="GO:0005840">
    <property type="term" value="C:ribosome"/>
    <property type="evidence" value="ECO:0007669"/>
    <property type="project" value="UniProtKB-KW"/>
</dbReference>
<dbReference type="AlphaFoldDB" id="A0A5E7AP55"/>
<gene>
    <name evidence="5" type="primary">rpmE2</name>
    <name evidence="5" type="ORF">PS704_00895</name>
</gene>
<comment type="similarity">
    <text evidence="1">Belongs to the bacterial ribosomal protein bL31 family. Type B subfamily.</text>
</comment>
<sequence>MIAIKQLADALQGSADIFVKLSLSPENGERRTENTMKAATHPNYRPVLFHETAADAFFLISSTAHTSSTQKHSDGNTYPYVALDVSSASHPVYTHQQRKATNEERIAGFNKRFAGFSAR</sequence>
<evidence type="ECO:0000313" key="5">
    <source>
        <dbReference type="EMBL" id="VVN78397.1"/>
    </source>
</evidence>
<reference evidence="5 6" key="1">
    <citation type="submission" date="2019-09" db="EMBL/GenBank/DDBJ databases">
        <authorList>
            <person name="Chandra G."/>
            <person name="Truman W A."/>
        </authorList>
    </citation>
    <scope>NUCLEOTIDE SEQUENCE [LARGE SCALE GENOMIC DNA]</scope>
    <source>
        <strain evidence="5">PS704</strain>
    </source>
</reference>
<proteinExistence type="inferred from homology"/>
<evidence type="ECO:0000256" key="4">
    <source>
        <dbReference type="ARBA" id="ARBA00023274"/>
    </source>
</evidence>
<dbReference type="SUPFAM" id="SSF143800">
    <property type="entry name" value="L28p-like"/>
    <property type="match status" value="1"/>
</dbReference>
<organism evidence="5 6">
    <name type="scientific">Pseudomonas fluorescens</name>
    <dbReference type="NCBI Taxonomy" id="294"/>
    <lineage>
        <taxon>Bacteria</taxon>
        <taxon>Pseudomonadati</taxon>
        <taxon>Pseudomonadota</taxon>
        <taxon>Gammaproteobacteria</taxon>
        <taxon>Pseudomonadales</taxon>
        <taxon>Pseudomonadaceae</taxon>
        <taxon>Pseudomonas</taxon>
    </lineage>
</organism>
<evidence type="ECO:0000256" key="1">
    <source>
        <dbReference type="ARBA" id="ARBA00008196"/>
    </source>
</evidence>
<dbReference type="GO" id="GO:1990904">
    <property type="term" value="C:ribonucleoprotein complex"/>
    <property type="evidence" value="ECO:0007669"/>
    <property type="project" value="UniProtKB-KW"/>
</dbReference>